<keyword evidence="1" id="KW-0547">Nucleotide-binding</keyword>
<keyword evidence="2" id="KW-0067">ATP-binding</keyword>
<dbReference type="GO" id="GO:0005524">
    <property type="term" value="F:ATP binding"/>
    <property type="evidence" value="ECO:0007669"/>
    <property type="project" value="UniProtKB-KW"/>
</dbReference>
<evidence type="ECO:0000256" key="4">
    <source>
        <dbReference type="PROSITE-ProRule" id="PRU00782"/>
    </source>
</evidence>
<dbReference type="Pfam" id="PF00063">
    <property type="entry name" value="Myosin_head"/>
    <property type="match status" value="1"/>
</dbReference>
<dbReference type="GO" id="GO:0005737">
    <property type="term" value="C:cytoplasm"/>
    <property type="evidence" value="ECO:0007669"/>
    <property type="project" value="TreeGrafter"/>
</dbReference>
<keyword evidence="4" id="KW-0505">Motor protein</keyword>
<accession>A0A812X0Z5</accession>
<dbReference type="InterPro" id="IPR027417">
    <property type="entry name" value="P-loop_NTPase"/>
</dbReference>
<dbReference type="PANTHER" id="PTHR13140">
    <property type="entry name" value="MYOSIN"/>
    <property type="match status" value="1"/>
</dbReference>
<dbReference type="SUPFAM" id="SSF52540">
    <property type="entry name" value="P-loop containing nucleoside triphosphate hydrolases"/>
    <property type="match status" value="1"/>
</dbReference>
<dbReference type="PANTHER" id="PTHR13140:SF706">
    <property type="entry name" value="DILUTE CLASS UNCONVENTIONAL MYOSIN, ISOFORM C"/>
    <property type="match status" value="1"/>
</dbReference>
<comment type="caution">
    <text evidence="4">Lacks conserved residue(s) required for the propagation of feature annotation.</text>
</comment>
<dbReference type="Gene3D" id="1.20.58.530">
    <property type="match status" value="1"/>
</dbReference>
<keyword evidence="3 4" id="KW-0009">Actin-binding</keyword>
<dbReference type="EMBL" id="CAJNJA010035485">
    <property type="protein sequence ID" value="CAE7707625.1"/>
    <property type="molecule type" value="Genomic_DNA"/>
</dbReference>
<dbReference type="GO" id="GO:0000146">
    <property type="term" value="F:microfilament motor activity"/>
    <property type="evidence" value="ECO:0007669"/>
    <property type="project" value="TreeGrafter"/>
</dbReference>
<dbReference type="AlphaFoldDB" id="A0A812X0Z5"/>
<evidence type="ECO:0000256" key="1">
    <source>
        <dbReference type="ARBA" id="ARBA00022741"/>
    </source>
</evidence>
<reference evidence="6" key="1">
    <citation type="submission" date="2021-02" db="EMBL/GenBank/DDBJ databases">
        <authorList>
            <person name="Dougan E. K."/>
            <person name="Rhodes N."/>
            <person name="Thang M."/>
            <person name="Chan C."/>
        </authorList>
    </citation>
    <scope>NUCLEOTIDE SEQUENCE</scope>
</reference>
<dbReference type="GO" id="GO:0016459">
    <property type="term" value="C:myosin complex"/>
    <property type="evidence" value="ECO:0007669"/>
    <property type="project" value="UniProtKB-KW"/>
</dbReference>
<evidence type="ECO:0000256" key="3">
    <source>
        <dbReference type="ARBA" id="ARBA00023203"/>
    </source>
</evidence>
<sequence length="161" mass="18766">MRVNKQGRTSHIKCPRSLAQARQTLQCIIKVLYKRMFDKIVAKINEVSNAKFHPEVSYNSIGTLDIYGFERLELNSFEQMCINLANERLQQFFVEEVLQAEQRMYEEERLTVLEMDLPDSTPVVLSVQNVMKLLDEHSLRAIKNLVRTGPKDDKDAKFCEQ</sequence>
<dbReference type="OrthoDB" id="312459at2759"/>
<keyword evidence="7" id="KW-1185">Reference proteome</keyword>
<dbReference type="Proteomes" id="UP000601435">
    <property type="component" value="Unassembled WGS sequence"/>
</dbReference>
<keyword evidence="4" id="KW-0518">Myosin</keyword>
<proteinExistence type="inferred from homology"/>
<dbReference type="GO" id="GO:0016020">
    <property type="term" value="C:membrane"/>
    <property type="evidence" value="ECO:0007669"/>
    <property type="project" value="TreeGrafter"/>
</dbReference>
<name>A0A812X0Z5_9DINO</name>
<feature type="domain" description="Myosin motor" evidence="5">
    <location>
        <begin position="1"/>
        <end position="161"/>
    </location>
</feature>
<dbReference type="InterPro" id="IPR001609">
    <property type="entry name" value="Myosin_head_motor_dom-like"/>
</dbReference>
<comment type="similarity">
    <text evidence="4">Belongs to the TRAFAC class myosin-kinesin ATPase superfamily. Myosin family.</text>
</comment>
<dbReference type="GO" id="GO:0051015">
    <property type="term" value="F:actin filament binding"/>
    <property type="evidence" value="ECO:0007669"/>
    <property type="project" value="TreeGrafter"/>
</dbReference>
<evidence type="ECO:0000313" key="6">
    <source>
        <dbReference type="EMBL" id="CAE7707625.1"/>
    </source>
</evidence>
<evidence type="ECO:0000256" key="2">
    <source>
        <dbReference type="ARBA" id="ARBA00022840"/>
    </source>
</evidence>
<evidence type="ECO:0000259" key="5">
    <source>
        <dbReference type="PROSITE" id="PS51456"/>
    </source>
</evidence>
<evidence type="ECO:0000313" key="7">
    <source>
        <dbReference type="Proteomes" id="UP000601435"/>
    </source>
</evidence>
<dbReference type="PROSITE" id="PS51456">
    <property type="entry name" value="MYOSIN_MOTOR"/>
    <property type="match status" value="1"/>
</dbReference>
<comment type="caution">
    <text evidence="6">The sequence shown here is derived from an EMBL/GenBank/DDBJ whole genome shotgun (WGS) entry which is preliminary data.</text>
</comment>
<feature type="non-terminal residue" evidence="6">
    <location>
        <position position="161"/>
    </location>
</feature>
<protein>
    <submittedName>
        <fullName evidence="6">MYO1 protein</fullName>
    </submittedName>
</protein>
<organism evidence="6 7">
    <name type="scientific">Symbiodinium necroappetens</name>
    <dbReference type="NCBI Taxonomy" id="1628268"/>
    <lineage>
        <taxon>Eukaryota</taxon>
        <taxon>Sar</taxon>
        <taxon>Alveolata</taxon>
        <taxon>Dinophyceae</taxon>
        <taxon>Suessiales</taxon>
        <taxon>Symbiodiniaceae</taxon>
        <taxon>Symbiodinium</taxon>
    </lineage>
</organism>
<gene>
    <name evidence="6" type="primary">MYO1</name>
    <name evidence="6" type="ORF">SNEC2469_LOCUS20399</name>
</gene>
<dbReference type="Gene3D" id="1.20.120.720">
    <property type="entry name" value="Myosin VI head, motor domain, U50 subdomain"/>
    <property type="match status" value="1"/>
</dbReference>
<dbReference type="GO" id="GO:0007015">
    <property type="term" value="P:actin filament organization"/>
    <property type="evidence" value="ECO:0007669"/>
    <property type="project" value="TreeGrafter"/>
</dbReference>